<reference evidence="1 2" key="1">
    <citation type="journal article" date="2021" name="Commun. Biol.">
        <title>The genome of Shorea leprosula (Dipterocarpaceae) highlights the ecological relevance of drought in aseasonal tropical rainforests.</title>
        <authorList>
            <person name="Ng K.K.S."/>
            <person name="Kobayashi M.J."/>
            <person name="Fawcett J.A."/>
            <person name="Hatakeyama M."/>
            <person name="Paape T."/>
            <person name="Ng C.H."/>
            <person name="Ang C.C."/>
            <person name="Tnah L.H."/>
            <person name="Lee C.T."/>
            <person name="Nishiyama T."/>
            <person name="Sese J."/>
            <person name="O'Brien M.J."/>
            <person name="Copetti D."/>
            <person name="Mohd Noor M.I."/>
            <person name="Ong R.C."/>
            <person name="Putra M."/>
            <person name="Sireger I.Z."/>
            <person name="Indrioko S."/>
            <person name="Kosugi Y."/>
            <person name="Izuno A."/>
            <person name="Isagi Y."/>
            <person name="Lee S.L."/>
            <person name="Shimizu K.K."/>
        </authorList>
    </citation>
    <scope>NUCLEOTIDE SEQUENCE [LARGE SCALE GENOMIC DNA]</scope>
    <source>
        <strain evidence="1">214</strain>
    </source>
</reference>
<accession>A0AAV5LLS9</accession>
<sequence>MLNFLENLLLVENFQRWYINLKRVGKGSFVYLCV</sequence>
<comment type="caution">
    <text evidence="1">The sequence shown here is derived from an EMBL/GenBank/DDBJ whole genome shotgun (WGS) entry which is preliminary data.</text>
</comment>
<name>A0AAV5LLS9_9ROSI</name>
<organism evidence="1 2">
    <name type="scientific">Rubroshorea leprosula</name>
    <dbReference type="NCBI Taxonomy" id="152421"/>
    <lineage>
        <taxon>Eukaryota</taxon>
        <taxon>Viridiplantae</taxon>
        <taxon>Streptophyta</taxon>
        <taxon>Embryophyta</taxon>
        <taxon>Tracheophyta</taxon>
        <taxon>Spermatophyta</taxon>
        <taxon>Magnoliopsida</taxon>
        <taxon>eudicotyledons</taxon>
        <taxon>Gunneridae</taxon>
        <taxon>Pentapetalae</taxon>
        <taxon>rosids</taxon>
        <taxon>malvids</taxon>
        <taxon>Malvales</taxon>
        <taxon>Dipterocarpaceae</taxon>
        <taxon>Rubroshorea</taxon>
    </lineage>
</organism>
<keyword evidence="2" id="KW-1185">Reference proteome</keyword>
<dbReference type="EMBL" id="BPVZ01000127">
    <property type="protein sequence ID" value="GKV38361.1"/>
    <property type="molecule type" value="Genomic_DNA"/>
</dbReference>
<evidence type="ECO:0000313" key="1">
    <source>
        <dbReference type="EMBL" id="GKV38361.1"/>
    </source>
</evidence>
<protein>
    <submittedName>
        <fullName evidence="1">Uncharacterized protein</fullName>
    </submittedName>
</protein>
<dbReference type="AlphaFoldDB" id="A0AAV5LLS9"/>
<evidence type="ECO:0000313" key="2">
    <source>
        <dbReference type="Proteomes" id="UP001054252"/>
    </source>
</evidence>
<gene>
    <name evidence="1" type="ORF">SLEP1_g46277</name>
</gene>
<proteinExistence type="predicted"/>
<dbReference type="Proteomes" id="UP001054252">
    <property type="component" value="Unassembled WGS sequence"/>
</dbReference>